<dbReference type="InterPro" id="IPR025437">
    <property type="entry name" value="YfhE-like"/>
</dbReference>
<accession>A0A365KQK0</accession>
<dbReference type="Pfam" id="PF14152">
    <property type="entry name" value="YfhE"/>
    <property type="match status" value="1"/>
</dbReference>
<evidence type="ECO:0000313" key="2">
    <source>
        <dbReference type="EMBL" id="RAZ75385.1"/>
    </source>
</evidence>
<dbReference type="RefSeq" id="WP_112224196.1">
    <property type="nucleotide sequence ID" value="NZ_CP047673.1"/>
</dbReference>
<organism evidence="2 3">
    <name type="scientific">Planococcus halotolerans</name>
    <dbReference type="NCBI Taxonomy" id="2233542"/>
    <lineage>
        <taxon>Bacteria</taxon>
        <taxon>Bacillati</taxon>
        <taxon>Bacillota</taxon>
        <taxon>Bacilli</taxon>
        <taxon>Bacillales</taxon>
        <taxon>Caryophanaceae</taxon>
        <taxon>Planococcus</taxon>
    </lineage>
</organism>
<reference evidence="2 3" key="1">
    <citation type="submission" date="2018-06" db="EMBL/GenBank/DDBJ databases">
        <title>The draft genome sequences of strains SCU63 and S1.</title>
        <authorList>
            <person name="Gan L."/>
        </authorList>
    </citation>
    <scope>NUCLEOTIDE SEQUENCE [LARGE SCALE GENOMIC DNA]</scope>
    <source>
        <strain evidence="2 3">SCU63</strain>
    </source>
</reference>
<feature type="region of interest" description="Disordered" evidence="1">
    <location>
        <begin position="1"/>
        <end position="54"/>
    </location>
</feature>
<dbReference type="EMBL" id="QLZR01000006">
    <property type="protein sequence ID" value="RAZ75385.1"/>
    <property type="molecule type" value="Genomic_DNA"/>
</dbReference>
<gene>
    <name evidence="2" type="ORF">DP120_13475</name>
</gene>
<comment type="caution">
    <text evidence="2">The sequence shown here is derived from an EMBL/GenBank/DDBJ whole genome shotgun (WGS) entry which is preliminary data.</text>
</comment>
<dbReference type="AlphaFoldDB" id="A0A365KQK0"/>
<keyword evidence="3" id="KW-1185">Reference proteome</keyword>
<proteinExistence type="predicted"/>
<evidence type="ECO:0000256" key="1">
    <source>
        <dbReference type="SAM" id="MobiDB-lite"/>
    </source>
</evidence>
<evidence type="ECO:0000313" key="3">
    <source>
        <dbReference type="Proteomes" id="UP000251002"/>
    </source>
</evidence>
<protein>
    <submittedName>
        <fullName evidence="2">YfhE family protein</fullName>
    </submittedName>
</protein>
<sequence>MADNKQPHERLTDDNNGLKKAQEVHYNEDFKEADKAGEEQRQESDEKKKNSDDK</sequence>
<dbReference type="Proteomes" id="UP000251002">
    <property type="component" value="Unassembled WGS sequence"/>
</dbReference>
<name>A0A365KQK0_9BACL</name>